<name>A0A7R8X848_9CRUS</name>
<dbReference type="PANTHER" id="PTHR11922:SF2">
    <property type="entry name" value="GMP SYNTHASE [GLUTAMINE-HYDROLYZING]"/>
    <property type="match status" value="1"/>
</dbReference>
<dbReference type="GO" id="GO:0005524">
    <property type="term" value="F:ATP binding"/>
    <property type="evidence" value="ECO:0007669"/>
    <property type="project" value="UniProtKB-UniRule"/>
</dbReference>
<evidence type="ECO:0000256" key="8">
    <source>
        <dbReference type="ARBA" id="ARBA00022840"/>
    </source>
</evidence>
<evidence type="ECO:0000259" key="12">
    <source>
        <dbReference type="PROSITE" id="PS51553"/>
    </source>
</evidence>
<feature type="binding site" evidence="11">
    <location>
        <begin position="281"/>
        <end position="287"/>
    </location>
    <ligand>
        <name>ATP</name>
        <dbReference type="ChEBI" id="CHEBI:30616"/>
    </ligand>
</feature>
<dbReference type="GO" id="GO:0005829">
    <property type="term" value="C:cytosol"/>
    <property type="evidence" value="ECO:0007669"/>
    <property type="project" value="TreeGrafter"/>
</dbReference>
<dbReference type="InterPro" id="IPR025777">
    <property type="entry name" value="GMPS_ATP_PPase_dom"/>
</dbReference>
<dbReference type="InterPro" id="IPR001674">
    <property type="entry name" value="GMP_synth_C"/>
</dbReference>
<evidence type="ECO:0000256" key="6">
    <source>
        <dbReference type="ARBA" id="ARBA00022749"/>
    </source>
</evidence>
<dbReference type="PROSITE" id="PS51273">
    <property type="entry name" value="GATASE_TYPE_1"/>
    <property type="match status" value="1"/>
</dbReference>
<protein>
    <recommendedName>
        <fullName evidence="3">GMP synthase (glutamine-hydrolyzing)</fullName>
        <ecNumber evidence="3">6.3.5.2</ecNumber>
    </recommendedName>
    <alternativeName>
        <fullName evidence="10">Glutamine amidotransferase</fullName>
    </alternativeName>
</protein>
<feature type="domain" description="GMPS ATP-PPase" evidence="12">
    <location>
        <begin position="254"/>
        <end position="472"/>
    </location>
</feature>
<dbReference type="EMBL" id="CAJPEV010000700">
    <property type="protein sequence ID" value="CAG0887726.1"/>
    <property type="molecule type" value="Genomic_DNA"/>
</dbReference>
<reference evidence="13" key="1">
    <citation type="submission" date="2020-11" db="EMBL/GenBank/DDBJ databases">
        <authorList>
            <person name="Tran Van P."/>
        </authorList>
    </citation>
    <scope>NUCLEOTIDE SEQUENCE</scope>
</reference>
<dbReference type="UniPathway" id="UPA00189">
    <property type="reaction ID" value="UER00296"/>
</dbReference>
<dbReference type="SUPFAM" id="SSF52317">
    <property type="entry name" value="Class I glutamine amidotransferase-like"/>
    <property type="match status" value="1"/>
</dbReference>
<evidence type="ECO:0000256" key="2">
    <source>
        <dbReference type="ARBA" id="ARBA00011738"/>
    </source>
</evidence>
<proteinExistence type="predicted"/>
<evidence type="ECO:0000256" key="1">
    <source>
        <dbReference type="ARBA" id="ARBA00005153"/>
    </source>
</evidence>
<dbReference type="EMBL" id="LR900217">
    <property type="protein sequence ID" value="CAD7244737.1"/>
    <property type="molecule type" value="Genomic_DNA"/>
</dbReference>
<sequence>MEVLHISKLLESSAEGLHHLKPKLSLFGKCCSMLIQLLCLHIQLSLIQASTGDIQVNGVDSYEKVVILDAGSQYGKVIDRRVRELQVESEILPLDTPAYTIMEKGYKAILISGGPGSVYSEDAPQYDGDIFRIGIPVLGICYGMHVMNREFGGTVTKSEVREDGQYEVEVDTRCVLFQNLEKKQDVLLTHGDSVDKLADGFRIISSSASAVSGIANDKLHLYGLQFHPEVDMTENGAKIMKNFLLSVANVTPNYTISNREHQCLSYIKEAVQNRKVLMMLSGGVDSTVCAALLSRALKPEQVMALHIDNGFMRKGESQQVLDSLTSLGLKVKVVNASKTFYDATTSVPLDLDDPNSRRRITQALCRTCDPEDKRKIIGDVFVEVANDAMAELNLNPEEVYLGQGTLRPDLIESASHIASHAADAIKTHHNDSDLVRQLRLAGRVVEPLRDFHKDEVRQIGVTLGLPSSIVQRHPFPGPGLAIRVLCAQEPFIDKGFSETQVLVRIIVDYHQSLVKKHALLNRIDNATSQDERELLLKISSSRQMAATLLPIKSVGVQGDHRTYSYVVGISTNGEPDWEALSFLARLIPRICHNVNRVAYIHGGMTKDPVHDITPTCLTHNVLAILRQADHVAHQILGKFNCYDSVSQMPVVLIPVHFDRDPLYRVPSCQRSLVLRPFITRDFMTGIAAIPGKHLPLEVVNAMCSELAGIQGISRVLYDLTSKPPGTTEWE</sequence>
<dbReference type="Gene3D" id="3.40.50.620">
    <property type="entry name" value="HUPs"/>
    <property type="match status" value="1"/>
</dbReference>
<dbReference type="PROSITE" id="PS51553">
    <property type="entry name" value="GMPS_ATP_PPASE"/>
    <property type="match status" value="1"/>
</dbReference>
<keyword evidence="9" id="KW-0315">Glutamine amidotransferase</keyword>
<evidence type="ECO:0000256" key="10">
    <source>
        <dbReference type="ARBA" id="ARBA00031356"/>
    </source>
</evidence>
<dbReference type="SUPFAM" id="SSF54810">
    <property type="entry name" value="GMP synthetase C-terminal dimerisation domain"/>
    <property type="match status" value="2"/>
</dbReference>
<dbReference type="CDD" id="cd01997">
    <property type="entry name" value="GMP_synthase_C"/>
    <property type="match status" value="1"/>
</dbReference>
<dbReference type="InterPro" id="IPR014729">
    <property type="entry name" value="Rossmann-like_a/b/a_fold"/>
</dbReference>
<dbReference type="InterPro" id="IPR017926">
    <property type="entry name" value="GATASE"/>
</dbReference>
<dbReference type="NCBIfam" id="TIGR00888">
    <property type="entry name" value="guaA_Nterm"/>
    <property type="match status" value="1"/>
</dbReference>
<dbReference type="PRINTS" id="PR00096">
    <property type="entry name" value="GATASE"/>
</dbReference>
<organism evidence="13">
    <name type="scientific">Darwinula stevensoni</name>
    <dbReference type="NCBI Taxonomy" id="69355"/>
    <lineage>
        <taxon>Eukaryota</taxon>
        <taxon>Metazoa</taxon>
        <taxon>Ecdysozoa</taxon>
        <taxon>Arthropoda</taxon>
        <taxon>Crustacea</taxon>
        <taxon>Oligostraca</taxon>
        <taxon>Ostracoda</taxon>
        <taxon>Podocopa</taxon>
        <taxon>Podocopida</taxon>
        <taxon>Darwinulocopina</taxon>
        <taxon>Darwinuloidea</taxon>
        <taxon>Darwinulidae</taxon>
        <taxon>Darwinula</taxon>
    </lineage>
</organism>
<dbReference type="Pfam" id="PF02540">
    <property type="entry name" value="NAD_synthase"/>
    <property type="match status" value="1"/>
</dbReference>
<dbReference type="GO" id="GO:0003921">
    <property type="term" value="F:GMP synthase activity"/>
    <property type="evidence" value="ECO:0007669"/>
    <property type="project" value="InterPro"/>
</dbReference>
<dbReference type="Proteomes" id="UP000677054">
    <property type="component" value="Unassembled WGS sequence"/>
</dbReference>
<dbReference type="PRINTS" id="PR00097">
    <property type="entry name" value="ANTSNTHASEII"/>
</dbReference>
<dbReference type="InterPro" id="IPR022310">
    <property type="entry name" value="NAD/GMP_synthase"/>
</dbReference>
<gene>
    <name evidence="13" type="ORF">DSTB1V02_LOCUS4624</name>
</gene>
<dbReference type="FunFam" id="3.30.300.10:FF:000014">
    <property type="entry name" value="Burgundy, isoform B"/>
    <property type="match status" value="1"/>
</dbReference>
<dbReference type="FunFam" id="3.30.300.10:FF:000013">
    <property type="entry name" value="GMP synthase (Glutamine-hydrolyzing)"/>
    <property type="match status" value="1"/>
</dbReference>
<evidence type="ECO:0000256" key="4">
    <source>
        <dbReference type="ARBA" id="ARBA00022598"/>
    </source>
</evidence>
<comment type="pathway">
    <text evidence="1">Purine metabolism; GMP biosynthesis; GMP from XMP (L-Gln route): step 1/1.</text>
</comment>
<evidence type="ECO:0000256" key="5">
    <source>
        <dbReference type="ARBA" id="ARBA00022741"/>
    </source>
</evidence>
<evidence type="ECO:0000313" key="14">
    <source>
        <dbReference type="Proteomes" id="UP000677054"/>
    </source>
</evidence>
<evidence type="ECO:0000256" key="7">
    <source>
        <dbReference type="ARBA" id="ARBA00022755"/>
    </source>
</evidence>
<dbReference type="Pfam" id="PF00958">
    <property type="entry name" value="GMP_synt_C"/>
    <property type="match status" value="1"/>
</dbReference>
<dbReference type="EC" id="6.3.5.2" evidence="3"/>
<dbReference type="Pfam" id="PF00117">
    <property type="entry name" value="GATase"/>
    <property type="match status" value="1"/>
</dbReference>
<keyword evidence="7 11" id="KW-0658">Purine biosynthesis</keyword>
<dbReference type="CDD" id="cd01742">
    <property type="entry name" value="GATase1_GMP_Synthase"/>
    <property type="match status" value="1"/>
</dbReference>
<comment type="subunit">
    <text evidence="2">Homodimer.</text>
</comment>
<evidence type="ECO:0000256" key="3">
    <source>
        <dbReference type="ARBA" id="ARBA00012746"/>
    </source>
</evidence>
<dbReference type="OrthoDB" id="1724632at2759"/>
<dbReference type="Gene3D" id="3.40.50.880">
    <property type="match status" value="1"/>
</dbReference>
<dbReference type="Gene3D" id="3.30.300.10">
    <property type="match status" value="2"/>
</dbReference>
<keyword evidence="14" id="KW-1185">Reference proteome</keyword>
<keyword evidence="8 11" id="KW-0067">ATP-binding</keyword>
<evidence type="ECO:0000313" key="13">
    <source>
        <dbReference type="EMBL" id="CAD7244737.1"/>
    </source>
</evidence>
<dbReference type="InterPro" id="IPR004739">
    <property type="entry name" value="GMP_synth_GATase"/>
</dbReference>
<dbReference type="AlphaFoldDB" id="A0A7R8X848"/>
<keyword evidence="6 11" id="KW-0332">GMP biosynthesis</keyword>
<dbReference type="PANTHER" id="PTHR11922">
    <property type="entry name" value="GMP SYNTHASE-RELATED"/>
    <property type="match status" value="1"/>
</dbReference>
<dbReference type="FunFam" id="3.40.50.880:FF:000013">
    <property type="entry name" value="GMP synthase [glutamine-hydrolyzing]"/>
    <property type="match status" value="1"/>
</dbReference>
<dbReference type="FunFam" id="3.40.50.620:FF:000044">
    <property type="entry name" value="GMP synthase [glutamine-hydrolyzing]"/>
    <property type="match status" value="1"/>
</dbReference>
<keyword evidence="4" id="KW-0436">Ligase</keyword>
<accession>A0A7R8X848</accession>
<evidence type="ECO:0000256" key="9">
    <source>
        <dbReference type="ARBA" id="ARBA00022962"/>
    </source>
</evidence>
<dbReference type="InterPro" id="IPR029062">
    <property type="entry name" value="Class_I_gatase-like"/>
</dbReference>
<dbReference type="SUPFAM" id="SSF52402">
    <property type="entry name" value="Adenine nucleotide alpha hydrolases-like"/>
    <property type="match status" value="1"/>
</dbReference>
<keyword evidence="5 11" id="KW-0547">Nucleotide-binding</keyword>
<evidence type="ECO:0000256" key="11">
    <source>
        <dbReference type="PROSITE-ProRule" id="PRU00886"/>
    </source>
</evidence>